<dbReference type="InterPro" id="IPR052728">
    <property type="entry name" value="O2_lipid_transport_reg"/>
</dbReference>
<keyword evidence="1" id="KW-0472">Membrane</keyword>
<name>A0A1Y3ATH1_EURMA</name>
<dbReference type="EMBL" id="MUJZ01064130">
    <property type="protein sequence ID" value="OTF70756.1"/>
    <property type="molecule type" value="Genomic_DNA"/>
</dbReference>
<feature type="domain" description="Acyltransferase 3" evidence="2">
    <location>
        <begin position="14"/>
        <end position="254"/>
    </location>
</feature>
<keyword evidence="1" id="KW-1133">Transmembrane helix</keyword>
<protein>
    <recommendedName>
        <fullName evidence="2">Acyltransferase 3 domain-containing protein</fullName>
    </recommendedName>
</protein>
<dbReference type="GO" id="GO:0016747">
    <property type="term" value="F:acyltransferase activity, transferring groups other than amino-acyl groups"/>
    <property type="evidence" value="ECO:0007669"/>
    <property type="project" value="InterPro"/>
</dbReference>
<feature type="transmembrane region" description="Helical" evidence="1">
    <location>
        <begin position="22"/>
        <end position="42"/>
    </location>
</feature>
<feature type="transmembrane region" description="Helical" evidence="1">
    <location>
        <begin position="96"/>
        <end position="116"/>
    </location>
</feature>
<reference evidence="3 4" key="1">
    <citation type="submission" date="2017-03" db="EMBL/GenBank/DDBJ databases">
        <title>Genome Survey of Euroglyphus maynei.</title>
        <authorList>
            <person name="Arlian L.G."/>
            <person name="Morgan M.S."/>
            <person name="Rider S.D."/>
        </authorList>
    </citation>
    <scope>NUCLEOTIDE SEQUENCE [LARGE SCALE GENOMIC DNA]</scope>
    <source>
        <strain evidence="3">Arlian Lab</strain>
        <tissue evidence="3">Whole body</tissue>
    </source>
</reference>
<dbReference type="InterPro" id="IPR002656">
    <property type="entry name" value="Acyl_transf_3_dom"/>
</dbReference>
<gene>
    <name evidence="3" type="ORF">BLA29_007079</name>
</gene>
<sequence length="272" mass="31046">MTIFAIIQPNHSPSIQCLSHSWYSAVDMQFFLISPLLVLLLIRKRWLGMSLMLIILFGSILITAILTYINSYPAVPYFNNQVELNTLNSYYKHVYIKPYCRIGPYMIGLLLAYGMMTTRRDVRLSRNALIAGWIFTASATFGIVMCMLPANNGLIPAKFAAAMYSSLSRNLFTMGLAWITFVSITDQGGCVQTLFSLRFWIPLSRLAYCAYLINPIIIAIFYGSRNQTFEYTPYLLLYFTISNIIVTYLASLLIALFIEYPLITISKIFLKR</sequence>
<feature type="transmembrane region" description="Helical" evidence="1">
    <location>
        <begin position="206"/>
        <end position="224"/>
    </location>
</feature>
<dbReference type="Proteomes" id="UP000194236">
    <property type="component" value="Unassembled WGS sequence"/>
</dbReference>
<evidence type="ECO:0000313" key="4">
    <source>
        <dbReference type="Proteomes" id="UP000194236"/>
    </source>
</evidence>
<dbReference type="OrthoDB" id="10006435at2759"/>
<organism evidence="3 4">
    <name type="scientific">Euroglyphus maynei</name>
    <name type="common">Mayne's house dust mite</name>
    <dbReference type="NCBI Taxonomy" id="6958"/>
    <lineage>
        <taxon>Eukaryota</taxon>
        <taxon>Metazoa</taxon>
        <taxon>Ecdysozoa</taxon>
        <taxon>Arthropoda</taxon>
        <taxon>Chelicerata</taxon>
        <taxon>Arachnida</taxon>
        <taxon>Acari</taxon>
        <taxon>Acariformes</taxon>
        <taxon>Sarcoptiformes</taxon>
        <taxon>Astigmata</taxon>
        <taxon>Psoroptidia</taxon>
        <taxon>Analgoidea</taxon>
        <taxon>Pyroglyphidae</taxon>
        <taxon>Pyroglyphinae</taxon>
        <taxon>Euroglyphus</taxon>
    </lineage>
</organism>
<dbReference type="PANTHER" id="PTHR11161:SF0">
    <property type="entry name" value="O-ACYLTRANSFERASE LIKE PROTEIN"/>
    <property type="match status" value="1"/>
</dbReference>
<dbReference type="PANTHER" id="PTHR11161">
    <property type="entry name" value="O-ACYLTRANSFERASE"/>
    <property type="match status" value="1"/>
</dbReference>
<accession>A0A1Y3ATH1</accession>
<dbReference type="Pfam" id="PF01757">
    <property type="entry name" value="Acyl_transf_3"/>
    <property type="match status" value="1"/>
</dbReference>
<keyword evidence="1" id="KW-0812">Transmembrane</keyword>
<feature type="transmembrane region" description="Helical" evidence="1">
    <location>
        <begin position="49"/>
        <end position="69"/>
    </location>
</feature>
<comment type="caution">
    <text evidence="3">The sequence shown here is derived from an EMBL/GenBank/DDBJ whole genome shotgun (WGS) entry which is preliminary data.</text>
</comment>
<keyword evidence="4" id="KW-1185">Reference proteome</keyword>
<evidence type="ECO:0000259" key="2">
    <source>
        <dbReference type="Pfam" id="PF01757"/>
    </source>
</evidence>
<feature type="transmembrane region" description="Helical" evidence="1">
    <location>
        <begin position="236"/>
        <end position="263"/>
    </location>
</feature>
<feature type="transmembrane region" description="Helical" evidence="1">
    <location>
        <begin position="128"/>
        <end position="151"/>
    </location>
</feature>
<dbReference type="AlphaFoldDB" id="A0A1Y3ATH1"/>
<evidence type="ECO:0000256" key="1">
    <source>
        <dbReference type="SAM" id="Phobius"/>
    </source>
</evidence>
<proteinExistence type="predicted"/>
<evidence type="ECO:0000313" key="3">
    <source>
        <dbReference type="EMBL" id="OTF70756.1"/>
    </source>
</evidence>